<accession>A0AAE3VX06</accession>
<keyword evidence="4" id="KW-1185">Reference proteome</keyword>
<keyword evidence="1" id="KW-0812">Transmembrane</keyword>
<evidence type="ECO:0000313" key="4">
    <source>
        <dbReference type="Proteomes" id="UP001240236"/>
    </source>
</evidence>
<name>A0AAE3VX06_9ACTN</name>
<evidence type="ECO:0000313" key="3">
    <source>
        <dbReference type="EMBL" id="MDQ0364837.1"/>
    </source>
</evidence>
<sequence length="228" mass="23397">MSARTLVTLAVIGVAAGTAVFTPRPAAAHPFGDPQTVVVTPDPRRADVVHVKWRVGGPDDLTVLGVSLGLLPADRVRADGTVDYRYDDPGVVGASPAFTGYLLDRITVTGGGRPCTGAVEPIAALALKGATAGFTCPGPVTSVTVAVRTLTDLHPAYRTMATGPAGQRAVYEGANDTHTWSLTGSGPGLGRSALVQIAAVFGALLLTAVAVVFTVKRRAFTVNRRVSA</sequence>
<protein>
    <submittedName>
        <fullName evidence="3">Uncharacterized protein</fullName>
    </submittedName>
</protein>
<feature type="transmembrane region" description="Helical" evidence="1">
    <location>
        <begin position="193"/>
        <end position="215"/>
    </location>
</feature>
<keyword evidence="2" id="KW-0732">Signal</keyword>
<reference evidence="3 4" key="1">
    <citation type="submission" date="2023-07" db="EMBL/GenBank/DDBJ databases">
        <title>Sequencing the genomes of 1000 actinobacteria strains.</title>
        <authorList>
            <person name="Klenk H.-P."/>
        </authorList>
    </citation>
    <scope>NUCLEOTIDE SEQUENCE [LARGE SCALE GENOMIC DNA]</scope>
    <source>
        <strain evidence="3 4">DSM 44709</strain>
    </source>
</reference>
<evidence type="ECO:0000256" key="1">
    <source>
        <dbReference type="SAM" id="Phobius"/>
    </source>
</evidence>
<dbReference type="RefSeq" id="WP_307236617.1">
    <property type="nucleotide sequence ID" value="NZ_JAUSUZ010000001.1"/>
</dbReference>
<keyword evidence="1" id="KW-1133">Transmembrane helix</keyword>
<gene>
    <name evidence="3" type="ORF">J2S42_001506</name>
</gene>
<feature type="chain" id="PRO_5042251102" evidence="2">
    <location>
        <begin position="29"/>
        <end position="228"/>
    </location>
</feature>
<proteinExistence type="predicted"/>
<comment type="caution">
    <text evidence="3">The sequence shown here is derived from an EMBL/GenBank/DDBJ whole genome shotgun (WGS) entry which is preliminary data.</text>
</comment>
<dbReference type="EMBL" id="JAUSUZ010000001">
    <property type="protein sequence ID" value="MDQ0364837.1"/>
    <property type="molecule type" value="Genomic_DNA"/>
</dbReference>
<dbReference type="AlphaFoldDB" id="A0AAE3VX06"/>
<organism evidence="3 4">
    <name type="scientific">Catenuloplanes indicus</name>
    <dbReference type="NCBI Taxonomy" id="137267"/>
    <lineage>
        <taxon>Bacteria</taxon>
        <taxon>Bacillati</taxon>
        <taxon>Actinomycetota</taxon>
        <taxon>Actinomycetes</taxon>
        <taxon>Micromonosporales</taxon>
        <taxon>Micromonosporaceae</taxon>
        <taxon>Catenuloplanes</taxon>
    </lineage>
</organism>
<keyword evidence="1" id="KW-0472">Membrane</keyword>
<dbReference type="Proteomes" id="UP001240236">
    <property type="component" value="Unassembled WGS sequence"/>
</dbReference>
<evidence type="ECO:0000256" key="2">
    <source>
        <dbReference type="SAM" id="SignalP"/>
    </source>
</evidence>
<feature type="signal peptide" evidence="2">
    <location>
        <begin position="1"/>
        <end position="28"/>
    </location>
</feature>